<dbReference type="SUPFAM" id="SSF54427">
    <property type="entry name" value="NTF2-like"/>
    <property type="match status" value="1"/>
</dbReference>
<evidence type="ECO:0000313" key="3">
    <source>
        <dbReference type="Proteomes" id="UP000297609"/>
    </source>
</evidence>
<name>A0A4R9JQU6_9LEPT</name>
<dbReference type="Proteomes" id="UP000297609">
    <property type="component" value="Unassembled WGS sequence"/>
</dbReference>
<accession>A0A4R9JQU6</accession>
<dbReference type="Pfam" id="PF14534">
    <property type="entry name" value="DUF4440"/>
    <property type="match status" value="1"/>
</dbReference>
<dbReference type="InterPro" id="IPR027843">
    <property type="entry name" value="DUF4440"/>
</dbReference>
<protein>
    <submittedName>
        <fullName evidence="2">Nuclear transport factor 2 family protein</fullName>
    </submittedName>
</protein>
<dbReference type="RefSeq" id="WP_135620212.1">
    <property type="nucleotide sequence ID" value="NZ_RQGG01000036.1"/>
</dbReference>
<evidence type="ECO:0000313" key="2">
    <source>
        <dbReference type="EMBL" id="TGL50440.1"/>
    </source>
</evidence>
<proteinExistence type="predicted"/>
<organism evidence="2 3">
    <name type="scientific">Leptospira kemamanensis</name>
    <dbReference type="NCBI Taxonomy" id="2484942"/>
    <lineage>
        <taxon>Bacteria</taxon>
        <taxon>Pseudomonadati</taxon>
        <taxon>Spirochaetota</taxon>
        <taxon>Spirochaetia</taxon>
        <taxon>Leptospirales</taxon>
        <taxon>Leptospiraceae</taxon>
        <taxon>Leptospira</taxon>
    </lineage>
</organism>
<reference evidence="2" key="1">
    <citation type="journal article" date="2019" name="PLoS Negl. Trop. Dis.">
        <title>Revisiting the worldwide diversity of Leptospira species in the environment.</title>
        <authorList>
            <person name="Vincent A.T."/>
            <person name="Schiettekatte O."/>
            <person name="Bourhy P."/>
            <person name="Veyrier F.J."/>
            <person name="Picardeau M."/>
        </authorList>
    </citation>
    <scope>NUCLEOTIDE SEQUENCE [LARGE SCALE GENOMIC DNA]</scope>
    <source>
        <strain evidence="2">201702454</strain>
    </source>
</reference>
<comment type="caution">
    <text evidence="2">The sequence shown here is derived from an EMBL/GenBank/DDBJ whole genome shotgun (WGS) entry which is preliminary data.</text>
</comment>
<dbReference type="EMBL" id="RQGG01000036">
    <property type="protein sequence ID" value="TGL50440.1"/>
    <property type="molecule type" value="Genomic_DNA"/>
</dbReference>
<dbReference type="AlphaFoldDB" id="A0A4R9JQU6"/>
<dbReference type="OrthoDB" id="345781at2"/>
<dbReference type="Gene3D" id="3.10.450.50">
    <property type="match status" value="1"/>
</dbReference>
<keyword evidence="3" id="KW-1185">Reference proteome</keyword>
<gene>
    <name evidence="2" type="ORF">EHQ59_13745</name>
</gene>
<sequence>MEHKIEKIDIEKLESRLIEAIQSSDLSFLQTVLHDDLKFVAPNGLVVTKQMDLESHRNKSMVVESIESTIEDIQLIADTAIVVVVYDTKGVMLGNPIEGRFRYLRIWKRIDGHFKIIAGSSTKI</sequence>
<feature type="domain" description="DUF4440" evidence="1">
    <location>
        <begin position="10"/>
        <end position="116"/>
    </location>
</feature>
<evidence type="ECO:0000259" key="1">
    <source>
        <dbReference type="Pfam" id="PF14534"/>
    </source>
</evidence>
<dbReference type="InterPro" id="IPR032710">
    <property type="entry name" value="NTF2-like_dom_sf"/>
</dbReference>